<name>A0A550C900_9AGAR</name>
<evidence type="ECO:0000313" key="3">
    <source>
        <dbReference type="Proteomes" id="UP000320762"/>
    </source>
</evidence>
<feature type="region of interest" description="Disordered" evidence="1">
    <location>
        <begin position="240"/>
        <end position="278"/>
    </location>
</feature>
<reference evidence="2 3" key="1">
    <citation type="journal article" date="2019" name="New Phytol.">
        <title>Comparative genomics reveals unique wood-decay strategies and fruiting body development in the Schizophyllaceae.</title>
        <authorList>
            <person name="Almasi E."/>
            <person name="Sahu N."/>
            <person name="Krizsan K."/>
            <person name="Balint B."/>
            <person name="Kovacs G.M."/>
            <person name="Kiss B."/>
            <person name="Cseklye J."/>
            <person name="Drula E."/>
            <person name="Henrissat B."/>
            <person name="Nagy I."/>
            <person name="Chovatia M."/>
            <person name="Adam C."/>
            <person name="LaButti K."/>
            <person name="Lipzen A."/>
            <person name="Riley R."/>
            <person name="Grigoriev I.V."/>
            <person name="Nagy L.G."/>
        </authorList>
    </citation>
    <scope>NUCLEOTIDE SEQUENCE [LARGE SCALE GENOMIC DNA]</scope>
    <source>
        <strain evidence="2 3">NL-1724</strain>
    </source>
</reference>
<proteinExistence type="predicted"/>
<evidence type="ECO:0000256" key="1">
    <source>
        <dbReference type="SAM" id="MobiDB-lite"/>
    </source>
</evidence>
<keyword evidence="3" id="KW-1185">Reference proteome</keyword>
<dbReference type="EMBL" id="VDMD01000017">
    <property type="protein sequence ID" value="TRM61273.1"/>
    <property type="molecule type" value="Genomic_DNA"/>
</dbReference>
<sequence>MSHPREVIKCVISGATDHVRQCCPMKRDDDLEEFAVACQEWIFGIPRGSLPYRTQSWENTLCFREDIYHMYRRGQFLLAPTFRTYIDTTVFMEQRAGLTGRKDDDKSPRRPWSGLTSNGGPFRYVFIPFTDAARKLQEEFKMQPQTDDDLNYGKYPGTSREYLLDGSDVYPVIECYAHPFAVSTHADKAFQRRSGSTTPVRAQWHACASDIVDQWRCEEILPPQWFVDAPKYELDDSDLSSTEAYGYDPSATSEDTAVSEPAARRLPGEPDADAEGADPHTKVLTWLGKVDLRSKPLEEEWFRDRSPRKLRRSDRIAARSCPYTSTSPRHNLMPSPTRRAPWPSVRGRDPLRYPPAWVKRNGHFPTPKFSSNDWAYFQYGSALAARNDGEER</sequence>
<organism evidence="2 3">
    <name type="scientific">Schizophyllum amplum</name>
    <dbReference type="NCBI Taxonomy" id="97359"/>
    <lineage>
        <taxon>Eukaryota</taxon>
        <taxon>Fungi</taxon>
        <taxon>Dikarya</taxon>
        <taxon>Basidiomycota</taxon>
        <taxon>Agaricomycotina</taxon>
        <taxon>Agaricomycetes</taxon>
        <taxon>Agaricomycetidae</taxon>
        <taxon>Agaricales</taxon>
        <taxon>Schizophyllaceae</taxon>
        <taxon>Schizophyllum</taxon>
    </lineage>
</organism>
<comment type="caution">
    <text evidence="2">The sequence shown here is derived from an EMBL/GenBank/DDBJ whole genome shotgun (WGS) entry which is preliminary data.</text>
</comment>
<feature type="region of interest" description="Disordered" evidence="1">
    <location>
        <begin position="321"/>
        <end position="347"/>
    </location>
</feature>
<gene>
    <name evidence="2" type="ORF">BD626DRAFT_631813</name>
</gene>
<evidence type="ECO:0000313" key="2">
    <source>
        <dbReference type="EMBL" id="TRM61273.1"/>
    </source>
</evidence>
<protein>
    <submittedName>
        <fullName evidence="2">Uncharacterized protein</fullName>
    </submittedName>
</protein>
<dbReference type="Proteomes" id="UP000320762">
    <property type="component" value="Unassembled WGS sequence"/>
</dbReference>
<accession>A0A550C900</accession>
<dbReference type="AlphaFoldDB" id="A0A550C900"/>